<dbReference type="InterPro" id="IPR036961">
    <property type="entry name" value="Kinesin_motor_dom_sf"/>
</dbReference>
<feature type="region of interest" description="Disordered" evidence="8">
    <location>
        <begin position="1"/>
        <end position="27"/>
    </location>
</feature>
<evidence type="ECO:0000259" key="9">
    <source>
        <dbReference type="PROSITE" id="PS50067"/>
    </source>
</evidence>
<dbReference type="PROSITE" id="PS50067">
    <property type="entry name" value="KINESIN_MOTOR_2"/>
    <property type="match status" value="1"/>
</dbReference>
<keyword evidence="3 7" id="KW-0175">Coiled coil</keyword>
<gene>
    <name evidence="10" type="ORF">B9G98_02039</name>
</gene>
<dbReference type="AlphaFoldDB" id="A0A2T0FHJ6"/>
<dbReference type="PRINTS" id="PR00380">
    <property type="entry name" value="KINESINHEAVY"/>
</dbReference>
<dbReference type="PANTHER" id="PTHR47968">
    <property type="entry name" value="CENTROMERE PROTEIN E"/>
    <property type="match status" value="1"/>
</dbReference>
<evidence type="ECO:0000313" key="10">
    <source>
        <dbReference type="EMBL" id="PRT54419.1"/>
    </source>
</evidence>
<evidence type="ECO:0000256" key="5">
    <source>
        <dbReference type="PROSITE-ProRule" id="PRU00283"/>
    </source>
</evidence>
<evidence type="ECO:0000256" key="8">
    <source>
        <dbReference type="SAM" id="MobiDB-lite"/>
    </source>
</evidence>
<evidence type="ECO:0000256" key="2">
    <source>
        <dbReference type="ARBA" id="ARBA00022840"/>
    </source>
</evidence>
<feature type="binding site" evidence="5">
    <location>
        <begin position="112"/>
        <end position="119"/>
    </location>
    <ligand>
        <name>ATP</name>
        <dbReference type="ChEBI" id="CHEBI:30616"/>
    </ligand>
</feature>
<dbReference type="InterPro" id="IPR001752">
    <property type="entry name" value="Kinesin_motor_dom"/>
</dbReference>
<dbReference type="RefSeq" id="XP_024664364.1">
    <property type="nucleotide sequence ID" value="XM_024808596.1"/>
</dbReference>
<dbReference type="GO" id="GO:0005874">
    <property type="term" value="C:microtubule"/>
    <property type="evidence" value="ECO:0007669"/>
    <property type="project" value="UniProtKB-KW"/>
</dbReference>
<sequence length="628" mass="70318">MERAPSRQASRIERAPSRAASRTSTTSDAASNVRVVVRFRPLTSYEDDSGETAVQIQSESQCQVHHDGQNFDFAFDRVFGPQSTQEMVFDYSLRQTVDDVLRGYNGTVLAYGQTGAGKSYTMMGPALSGELCGAIPRIVNRLYDELTRNDDIEFEVKVSYLEVYNERVKDLLEPANDNLPVHEDTRSSSFYVKGLTTISAPTAAIVYDTLEKGSRNRATASTNINQESSRSHSIVSLIVNQKNRLTAEHRRGQLFLVDLAGSEKVRKTGAVGQVLQEAKSINKSLSTLGMVINALTDSKSLHVPYRDSKLTRILQESLGGNSRTSLIVNCSLSSIHSSETLSTLRFGVRAKAIQNKATINAEFDSRAITPRQVFLLQQYSDALQKEIIRWRAGERVPPSEWAEMAPQPPVAAASSASVLRRPSSACSRAVTGNNNTNDAKIVSLETQLEDQLLQAKASKDQLADLFNQLQLKCAQIEDLEVKRGEMDSELKQRDEVIEQLQLQLEQLQVHLEKLQDQVDRAQEYTEEERRNVHIATMKHNIRALSDMRNSLLEQNSKLTRQHVVDSRKLEWRQTRILELEAELAACEKQGNEEEELLRKKLRTLEPKLLPKSPTQPALSVLAPTTMLI</sequence>
<organism evidence="10 11">
    <name type="scientific">Wickerhamiella sorbophila</name>
    <dbReference type="NCBI Taxonomy" id="45607"/>
    <lineage>
        <taxon>Eukaryota</taxon>
        <taxon>Fungi</taxon>
        <taxon>Dikarya</taxon>
        <taxon>Ascomycota</taxon>
        <taxon>Saccharomycotina</taxon>
        <taxon>Dipodascomycetes</taxon>
        <taxon>Dipodascales</taxon>
        <taxon>Trichomonascaceae</taxon>
        <taxon>Wickerhamiella</taxon>
    </lineage>
</organism>
<keyword evidence="1 5" id="KW-0547">Nucleotide-binding</keyword>
<dbReference type="PROSITE" id="PS00411">
    <property type="entry name" value="KINESIN_MOTOR_1"/>
    <property type="match status" value="1"/>
</dbReference>
<evidence type="ECO:0000256" key="3">
    <source>
        <dbReference type="ARBA" id="ARBA00023054"/>
    </source>
</evidence>
<dbReference type="SUPFAM" id="SSF52540">
    <property type="entry name" value="P-loop containing nucleoside triphosphate hydrolases"/>
    <property type="match status" value="1"/>
</dbReference>
<feature type="compositionally biased region" description="Low complexity" evidence="8">
    <location>
        <begin position="17"/>
        <end position="27"/>
    </location>
</feature>
<dbReference type="GeneID" id="36515787"/>
<comment type="similarity">
    <text evidence="5 6">Belongs to the TRAFAC class myosin-kinesin ATPase superfamily. Kinesin family.</text>
</comment>
<keyword evidence="4 5" id="KW-0505">Motor protein</keyword>
<reference evidence="10 11" key="1">
    <citation type="submission" date="2017-04" db="EMBL/GenBank/DDBJ databases">
        <title>Genome sequencing of [Candida] sorbophila.</title>
        <authorList>
            <person name="Ahn J.O."/>
        </authorList>
    </citation>
    <scope>NUCLEOTIDE SEQUENCE [LARGE SCALE GENOMIC DNA]</scope>
    <source>
        <strain evidence="10 11">DS02</strain>
    </source>
</reference>
<comment type="caution">
    <text evidence="10">The sequence shown here is derived from an EMBL/GenBank/DDBJ whole genome shotgun (WGS) entry which is preliminary data.</text>
</comment>
<feature type="compositionally biased region" description="Basic and acidic residues" evidence="8">
    <location>
        <begin position="1"/>
        <end position="16"/>
    </location>
</feature>
<dbReference type="Gene3D" id="3.40.850.10">
    <property type="entry name" value="Kinesin motor domain"/>
    <property type="match status" value="1"/>
</dbReference>
<dbReference type="Pfam" id="PF00225">
    <property type="entry name" value="Kinesin"/>
    <property type="match status" value="1"/>
</dbReference>
<dbReference type="GO" id="GO:0008017">
    <property type="term" value="F:microtubule binding"/>
    <property type="evidence" value="ECO:0007669"/>
    <property type="project" value="InterPro"/>
</dbReference>
<evidence type="ECO:0000256" key="6">
    <source>
        <dbReference type="RuleBase" id="RU000394"/>
    </source>
</evidence>
<dbReference type="STRING" id="45607.A0A2T0FHJ6"/>
<dbReference type="InterPro" id="IPR027640">
    <property type="entry name" value="Kinesin-like_fam"/>
</dbReference>
<dbReference type="Proteomes" id="UP000238350">
    <property type="component" value="Unassembled WGS sequence"/>
</dbReference>
<dbReference type="PANTHER" id="PTHR47968:SF75">
    <property type="entry name" value="CENTROMERE-ASSOCIATED PROTEIN E"/>
    <property type="match status" value="1"/>
</dbReference>
<dbReference type="GO" id="GO:0005524">
    <property type="term" value="F:ATP binding"/>
    <property type="evidence" value="ECO:0007669"/>
    <property type="project" value="UniProtKB-UniRule"/>
</dbReference>
<evidence type="ECO:0000256" key="4">
    <source>
        <dbReference type="ARBA" id="ARBA00023175"/>
    </source>
</evidence>
<keyword evidence="11" id="KW-1185">Reference proteome</keyword>
<evidence type="ECO:0000256" key="7">
    <source>
        <dbReference type="SAM" id="Coils"/>
    </source>
</evidence>
<proteinExistence type="inferred from homology"/>
<dbReference type="SMART" id="SM00129">
    <property type="entry name" value="KISc"/>
    <property type="match status" value="1"/>
</dbReference>
<dbReference type="EMBL" id="NDIQ01000021">
    <property type="protein sequence ID" value="PRT54419.1"/>
    <property type="molecule type" value="Genomic_DNA"/>
</dbReference>
<dbReference type="OrthoDB" id="3176171at2759"/>
<evidence type="ECO:0000256" key="1">
    <source>
        <dbReference type="ARBA" id="ARBA00022741"/>
    </source>
</evidence>
<dbReference type="InterPro" id="IPR019821">
    <property type="entry name" value="Kinesin_motor_CS"/>
</dbReference>
<feature type="domain" description="Kinesin motor" evidence="9">
    <location>
        <begin position="32"/>
        <end position="353"/>
    </location>
</feature>
<accession>A0A2T0FHJ6</accession>
<dbReference type="CDD" id="cd01369">
    <property type="entry name" value="KISc_KHC_KIF5"/>
    <property type="match status" value="1"/>
</dbReference>
<protein>
    <recommendedName>
        <fullName evidence="6">Kinesin-like protein</fullName>
    </recommendedName>
</protein>
<feature type="coiled-coil region" evidence="7">
    <location>
        <begin position="490"/>
        <end position="596"/>
    </location>
</feature>
<keyword evidence="2 5" id="KW-0067">ATP-binding</keyword>
<keyword evidence="6" id="KW-0493">Microtubule</keyword>
<dbReference type="GO" id="GO:0007018">
    <property type="term" value="P:microtubule-based movement"/>
    <property type="evidence" value="ECO:0007669"/>
    <property type="project" value="InterPro"/>
</dbReference>
<dbReference type="GO" id="GO:0003777">
    <property type="term" value="F:microtubule motor activity"/>
    <property type="evidence" value="ECO:0007669"/>
    <property type="project" value="InterPro"/>
</dbReference>
<name>A0A2T0FHJ6_9ASCO</name>
<dbReference type="InterPro" id="IPR027417">
    <property type="entry name" value="P-loop_NTPase"/>
</dbReference>
<evidence type="ECO:0000313" key="11">
    <source>
        <dbReference type="Proteomes" id="UP000238350"/>
    </source>
</evidence>